<dbReference type="PANTHER" id="PTHR12526:SF629">
    <property type="entry name" value="TEICHURONIC ACID BIOSYNTHESIS GLYCOSYLTRANSFERASE TUAH-RELATED"/>
    <property type="match status" value="1"/>
</dbReference>
<accession>A0A8T8KME6</accession>
<dbReference type="Pfam" id="PF00534">
    <property type="entry name" value="Glycos_transf_1"/>
    <property type="match status" value="1"/>
</dbReference>
<dbReference type="GeneID" id="64821843"/>
<proteinExistence type="predicted"/>
<dbReference type="KEGG" id="hsin:KDQ40_02765"/>
<feature type="domain" description="Glycosyltransferase subfamily 4-like N-terminal" evidence="4">
    <location>
        <begin position="34"/>
        <end position="187"/>
    </location>
</feature>
<keyword evidence="2" id="KW-0808">Transferase</keyword>
<dbReference type="InterPro" id="IPR001296">
    <property type="entry name" value="Glyco_trans_1"/>
</dbReference>
<evidence type="ECO:0000259" key="4">
    <source>
        <dbReference type="Pfam" id="PF13439"/>
    </source>
</evidence>
<dbReference type="SUPFAM" id="SSF53756">
    <property type="entry name" value="UDP-Glycosyltransferase/glycogen phosphorylase"/>
    <property type="match status" value="1"/>
</dbReference>
<dbReference type="AlphaFoldDB" id="A0A8T8KME6"/>
<feature type="domain" description="Glycosyl transferase family 1" evidence="3">
    <location>
        <begin position="195"/>
        <end position="366"/>
    </location>
</feature>
<keyword evidence="1" id="KW-0328">Glycosyltransferase</keyword>
<dbReference type="EMBL" id="CP073366">
    <property type="protein sequence ID" value="QUJ72693.1"/>
    <property type="molecule type" value="Genomic_DNA"/>
</dbReference>
<protein>
    <submittedName>
        <fullName evidence="5">Glycosyltransferase family 4 protein</fullName>
    </submittedName>
</protein>
<evidence type="ECO:0000256" key="1">
    <source>
        <dbReference type="ARBA" id="ARBA00022676"/>
    </source>
</evidence>
<reference evidence="5" key="1">
    <citation type="submission" date="2021-04" db="EMBL/GenBank/DDBJ databases">
        <title>Complete Genome sequence and Methylome Analysis of the Haloarchaeon Haloarcula sinaiiensis.</title>
        <authorList>
            <person name="Fomenkov A."/>
            <person name="DasSarma P."/>
            <person name="DasSarma S."/>
            <person name="Roberts R.J."/>
        </authorList>
    </citation>
    <scope>NUCLEOTIDE SEQUENCE</scope>
    <source>
        <strain evidence="5">ATCC 33800</strain>
    </source>
</reference>
<dbReference type="GO" id="GO:0016757">
    <property type="term" value="F:glycosyltransferase activity"/>
    <property type="evidence" value="ECO:0007669"/>
    <property type="project" value="UniProtKB-KW"/>
</dbReference>
<dbReference type="OrthoDB" id="132546at2157"/>
<dbReference type="RefSeq" id="WP_082229890.1">
    <property type="nucleotide sequence ID" value="NZ_AOLR01000002.1"/>
</dbReference>
<sequence>MTEHNRTDELNLHVCYISHHPFPTNVGTAMNVYIEYLTEMGVEVTVIAGRNKGEPSSESVHGADVHRIKTDNSSKYLDRNLFAYNGFKKINSINQQNSIDVLHLRAFPNTGFFLRPIPKPDSTAIMLDVRATGISNQLYNYISRIMIRAQHRLADHTTVIDDHVKTGIWGKNSPSGISILPLGVDMSEFSPGQNKELRKNLDIPPNAKVLGYIGHLHKSRELTTMLTAVGEVISDNPQVHLLIVGKGNGLGELQKKAKTLGIEKHITFTGEVPFNRIPDYLNSFDVGLAYIPNKVQYKNQPPIKTAEYLSAGLPVVATNTPGNKRFVTQGYNAILSSDDSEEYAAAIEDLVEDEKLCARLSSRARESIEEFDYAKIVRRDLIPAYKKAVEAAGYDNSDRYTPRIK</sequence>
<dbReference type="PANTHER" id="PTHR12526">
    <property type="entry name" value="GLYCOSYLTRANSFERASE"/>
    <property type="match status" value="1"/>
</dbReference>
<evidence type="ECO:0000259" key="3">
    <source>
        <dbReference type="Pfam" id="PF00534"/>
    </source>
</evidence>
<dbReference type="Proteomes" id="UP000682967">
    <property type="component" value="Chromosome"/>
</dbReference>
<dbReference type="InterPro" id="IPR028098">
    <property type="entry name" value="Glyco_trans_4-like_N"/>
</dbReference>
<organism evidence="5 6">
    <name type="scientific">Haloarcula marismortui ATCC 33800</name>
    <dbReference type="NCBI Taxonomy" id="662476"/>
    <lineage>
        <taxon>Archaea</taxon>
        <taxon>Methanobacteriati</taxon>
        <taxon>Methanobacteriota</taxon>
        <taxon>Stenosarchaea group</taxon>
        <taxon>Halobacteria</taxon>
        <taxon>Halobacteriales</taxon>
        <taxon>Haloarculaceae</taxon>
        <taxon>Haloarcula</taxon>
    </lineage>
</organism>
<dbReference type="Pfam" id="PF13439">
    <property type="entry name" value="Glyco_transf_4"/>
    <property type="match status" value="1"/>
</dbReference>
<dbReference type="CDD" id="cd03794">
    <property type="entry name" value="GT4_WbuB-like"/>
    <property type="match status" value="1"/>
</dbReference>
<name>A0A8T8KME6_9EURY</name>
<evidence type="ECO:0000313" key="6">
    <source>
        <dbReference type="Proteomes" id="UP000682967"/>
    </source>
</evidence>
<dbReference type="Gene3D" id="3.40.50.2000">
    <property type="entry name" value="Glycogen Phosphorylase B"/>
    <property type="match status" value="2"/>
</dbReference>
<evidence type="ECO:0000256" key="2">
    <source>
        <dbReference type="ARBA" id="ARBA00022679"/>
    </source>
</evidence>
<gene>
    <name evidence="5" type="ORF">KDQ40_02765</name>
</gene>
<evidence type="ECO:0000313" key="5">
    <source>
        <dbReference type="EMBL" id="QUJ72693.1"/>
    </source>
</evidence>